<evidence type="ECO:0000313" key="2">
    <source>
        <dbReference type="Proteomes" id="UP001359559"/>
    </source>
</evidence>
<keyword evidence="2" id="KW-1185">Reference proteome</keyword>
<accession>A0AAN9ESU7</accession>
<name>A0AAN9ESU7_CLITE</name>
<gene>
    <name evidence="1" type="ORF">RJT34_30123</name>
</gene>
<sequence>MDGIDVNECGAGNKVISPRILPILSKPTFTSKYRINLCSSRAFSSKLHTISLTPPFMPLFSLHFPLANYFFNPLFSSSTFSTPTTTNTIPTFQLHFIQQPTRNIDYWK</sequence>
<protein>
    <submittedName>
        <fullName evidence="1">Uncharacterized protein</fullName>
    </submittedName>
</protein>
<comment type="caution">
    <text evidence="1">The sequence shown here is derived from an EMBL/GenBank/DDBJ whole genome shotgun (WGS) entry which is preliminary data.</text>
</comment>
<dbReference type="EMBL" id="JAYKXN010000008">
    <property type="protein sequence ID" value="KAK7262549.1"/>
    <property type="molecule type" value="Genomic_DNA"/>
</dbReference>
<organism evidence="1 2">
    <name type="scientific">Clitoria ternatea</name>
    <name type="common">Butterfly pea</name>
    <dbReference type="NCBI Taxonomy" id="43366"/>
    <lineage>
        <taxon>Eukaryota</taxon>
        <taxon>Viridiplantae</taxon>
        <taxon>Streptophyta</taxon>
        <taxon>Embryophyta</taxon>
        <taxon>Tracheophyta</taxon>
        <taxon>Spermatophyta</taxon>
        <taxon>Magnoliopsida</taxon>
        <taxon>eudicotyledons</taxon>
        <taxon>Gunneridae</taxon>
        <taxon>Pentapetalae</taxon>
        <taxon>rosids</taxon>
        <taxon>fabids</taxon>
        <taxon>Fabales</taxon>
        <taxon>Fabaceae</taxon>
        <taxon>Papilionoideae</taxon>
        <taxon>50 kb inversion clade</taxon>
        <taxon>NPAAA clade</taxon>
        <taxon>indigoferoid/millettioid clade</taxon>
        <taxon>Phaseoleae</taxon>
        <taxon>Clitoria</taxon>
    </lineage>
</organism>
<dbReference type="Proteomes" id="UP001359559">
    <property type="component" value="Unassembled WGS sequence"/>
</dbReference>
<proteinExistence type="predicted"/>
<evidence type="ECO:0000313" key="1">
    <source>
        <dbReference type="EMBL" id="KAK7262549.1"/>
    </source>
</evidence>
<dbReference type="AlphaFoldDB" id="A0AAN9ESU7"/>
<reference evidence="1 2" key="1">
    <citation type="submission" date="2024-01" db="EMBL/GenBank/DDBJ databases">
        <title>The genomes of 5 underutilized Papilionoideae crops provide insights into root nodulation and disease resistance.</title>
        <authorList>
            <person name="Yuan L."/>
        </authorList>
    </citation>
    <scope>NUCLEOTIDE SEQUENCE [LARGE SCALE GENOMIC DNA]</scope>
    <source>
        <strain evidence="1">LY-2023</strain>
        <tissue evidence="1">Leaf</tissue>
    </source>
</reference>